<gene>
    <name evidence="1" type="primary">pgaC_2</name>
    <name evidence="1" type="ORF">FVB9532_01408</name>
</gene>
<name>A0AC61Y8A6_9FLAO</name>
<dbReference type="EMBL" id="CABVMM010000004">
    <property type="protein sequence ID" value="VVV00143.1"/>
    <property type="molecule type" value="Genomic_DNA"/>
</dbReference>
<evidence type="ECO:0000313" key="2">
    <source>
        <dbReference type="Proteomes" id="UP000356253"/>
    </source>
</evidence>
<keyword evidence="2" id="KW-1185">Reference proteome</keyword>
<dbReference type="Proteomes" id="UP000356253">
    <property type="component" value="Unassembled WGS sequence"/>
</dbReference>
<comment type="caution">
    <text evidence="1">The sequence shown here is derived from an EMBL/GenBank/DDBJ whole genome shotgun (WGS) entry which is preliminary data.</text>
</comment>
<proteinExistence type="predicted"/>
<accession>A0AC61Y8A6</accession>
<protein>
    <submittedName>
        <fullName evidence="1">Poly-beta-1,6-N-acetyl-D-glucosamine synthase</fullName>
        <ecNumber evidence="1">2.4.1.-</ecNumber>
    </submittedName>
</protein>
<reference evidence="1" key="1">
    <citation type="submission" date="2019-09" db="EMBL/GenBank/DDBJ databases">
        <authorList>
            <person name="Rodrigo-Torres L."/>
            <person name="Arahal R. D."/>
            <person name="Lucena T."/>
        </authorList>
    </citation>
    <scope>NUCLEOTIDE SEQUENCE</scope>
    <source>
        <strain evidence="1">ISS653</strain>
    </source>
</reference>
<organism evidence="1 2">
    <name type="scientific">Mesonia oceanica</name>
    <dbReference type="NCBI Taxonomy" id="2687242"/>
    <lineage>
        <taxon>Bacteria</taxon>
        <taxon>Pseudomonadati</taxon>
        <taxon>Bacteroidota</taxon>
        <taxon>Flavobacteriia</taxon>
        <taxon>Flavobacteriales</taxon>
        <taxon>Flavobacteriaceae</taxon>
        <taxon>Mesonia</taxon>
    </lineage>
</organism>
<sequence length="367" mass="43051">MLLLLFYCFLVVATINTLFYISFFKFLFSVEKAPQVRINQPVSIVICAKNEAENLQQNLPYILNQDYSDFEVILINDSSSDETLAVMEDFELQDSRVVVVNVESNERFWGNKKYALTLGIKKAKFEKLLFTDADCYPKSNQWLKEMAQGFQHEKDLVLGYGAYEKVKNSFLNKIIRFETLLTALQYFSAAKNRHPYMGVGRNLAYTSNIFYENKGFVSHMNLLSGDDDLFVNEVANKTNTSIVYSEESFTYSKPKKTWKAWFRQKRRHVSTAKFYKKSHQFKLGLFYLSQFLFWVLSFVLVVFYDWRLILATMLLRFAIQYIAYGKAASVFKEKDLLWLLPLQDLCLVSLQFVIFIFNSLSKPQFWK</sequence>
<evidence type="ECO:0000313" key="1">
    <source>
        <dbReference type="EMBL" id="VVV00143.1"/>
    </source>
</evidence>
<dbReference type="EC" id="2.4.1.-" evidence="1"/>
<keyword evidence="1" id="KW-0808">Transferase</keyword>
<keyword evidence="1" id="KW-0328">Glycosyltransferase</keyword>